<dbReference type="InParanoid" id="A0A5F8H4F5"/>
<evidence type="ECO:0000259" key="3">
    <source>
        <dbReference type="Pfam" id="PF06047"/>
    </source>
</evidence>
<reference evidence="4" key="3">
    <citation type="submission" date="2025-09" db="UniProtKB">
        <authorList>
            <consortium name="Ensembl"/>
        </authorList>
    </citation>
    <scope>IDENTIFICATION</scope>
</reference>
<organism evidence="4 5">
    <name type="scientific">Monodelphis domestica</name>
    <name type="common">Gray short-tailed opossum</name>
    <dbReference type="NCBI Taxonomy" id="13616"/>
    <lineage>
        <taxon>Eukaryota</taxon>
        <taxon>Metazoa</taxon>
        <taxon>Chordata</taxon>
        <taxon>Craniata</taxon>
        <taxon>Vertebrata</taxon>
        <taxon>Euteleostomi</taxon>
        <taxon>Mammalia</taxon>
        <taxon>Metatheria</taxon>
        <taxon>Didelphimorphia</taxon>
        <taxon>Didelphidae</taxon>
        <taxon>Monodelphis</taxon>
    </lineage>
</organism>
<feature type="compositionally biased region" description="Acidic residues" evidence="2">
    <location>
        <begin position="43"/>
        <end position="67"/>
    </location>
</feature>
<keyword evidence="5" id="KW-1185">Reference proteome</keyword>
<sequence>MEMPQEEMSQAMQIQILGGGSESSSGGYTGYIFPWPDIRNDSDFESWEAEGGEGDGDPEAAESDESPEGAQAGEASRPSPGRRSRTRPRSRPRRSRSNLPTCSRSRSRERYDRRDGGGGPPAAAASAVLGCSSSERQLSPGPGTSQSSTPSPVRSLSPAPTPSPYLSPSFSPPRSPARSSSYHFGVSPGVSPRAPPAPGYGGQGYEFGPGYGTYPGSSLGFLPPGGWLSTLQGHYYSYPISAPPAPQGGYYYPEPWNQHPWARTYERPMEENLWQKRAMESQKFGDLGAPKVGGFFPKTPDPDSDANTPEEEETNAKKIPVPSGEESKKRKKKRSHSKDRVKKKRKKSKSSHKKSLDGDGLDGPSSCNDDLKEKRKSKKSKKSKKKKKEKKKKHHEKKSKKCKHEKTHEKEAEKSSNKDSDKLLENPQLNKPAENGQKEKSGGLEAPKIYSVQEDKPMNFGHALLPGEGAAMAEFVKAGKRIPRRGEIGLTSDQISGTVEWKPCDFAKKTRSTVLMRNEP</sequence>
<evidence type="ECO:0000256" key="2">
    <source>
        <dbReference type="SAM" id="MobiDB-lite"/>
    </source>
</evidence>
<dbReference type="InterPro" id="IPR009269">
    <property type="entry name" value="NKAP_C"/>
</dbReference>
<accession>A0A5F8H4F5</accession>
<dbReference type="Proteomes" id="UP000002280">
    <property type="component" value="Chromosome X"/>
</dbReference>
<feature type="compositionally biased region" description="Basic and acidic residues" evidence="2">
    <location>
        <begin position="106"/>
        <end position="116"/>
    </location>
</feature>
<dbReference type="InterPro" id="IPR040466">
    <property type="entry name" value="NKAP"/>
</dbReference>
<dbReference type="Ensembl" id="ENSMODT00000077442.1">
    <property type="protein sequence ID" value="ENSMODP00000054419.1"/>
    <property type="gene ID" value="ENSMODG00000046323.1"/>
</dbReference>
<dbReference type="GO" id="GO:0010468">
    <property type="term" value="P:regulation of gene expression"/>
    <property type="evidence" value="ECO:0000318"/>
    <property type="project" value="GO_Central"/>
</dbReference>
<comment type="similarity">
    <text evidence="1">Belongs to the NKAP family.</text>
</comment>
<feature type="domain" description="NF-kappa-B-activating protein C-terminal" evidence="3">
    <location>
        <begin position="459"/>
        <end position="496"/>
    </location>
</feature>
<feature type="compositionally biased region" description="Basic and acidic residues" evidence="2">
    <location>
        <begin position="406"/>
        <end position="424"/>
    </location>
</feature>
<dbReference type="Bgee" id="ENSMODG00000046323">
    <property type="expression patterns" value="Expressed in spermatid and 9 other cell types or tissues"/>
</dbReference>
<feature type="compositionally biased region" description="Low complexity" evidence="2">
    <location>
        <begin position="121"/>
        <end position="152"/>
    </location>
</feature>
<name>A0A5F8H4F5_MONDO</name>
<protein>
    <recommendedName>
        <fullName evidence="3">NF-kappa-B-activating protein C-terminal domain-containing protein</fullName>
    </recommendedName>
</protein>
<feature type="compositionally biased region" description="Basic residues" evidence="2">
    <location>
        <begin position="329"/>
        <end position="353"/>
    </location>
</feature>
<feature type="compositionally biased region" description="Basic residues" evidence="2">
    <location>
        <begin position="374"/>
        <end position="405"/>
    </location>
</feature>
<dbReference type="GO" id="GO:0005634">
    <property type="term" value="C:nucleus"/>
    <property type="evidence" value="ECO:0000318"/>
    <property type="project" value="GO_Central"/>
</dbReference>
<dbReference type="GeneTree" id="ENSGT00940000160787"/>
<feature type="compositionally biased region" description="Basic residues" evidence="2">
    <location>
        <begin position="80"/>
        <end position="96"/>
    </location>
</feature>
<evidence type="ECO:0000313" key="5">
    <source>
        <dbReference type="Proteomes" id="UP000002280"/>
    </source>
</evidence>
<reference evidence="4" key="2">
    <citation type="submission" date="2025-08" db="UniProtKB">
        <authorList>
            <consortium name="Ensembl"/>
        </authorList>
    </citation>
    <scope>IDENTIFICATION</scope>
</reference>
<dbReference type="GO" id="GO:0003682">
    <property type="term" value="F:chromatin binding"/>
    <property type="evidence" value="ECO:0007669"/>
    <property type="project" value="InterPro"/>
</dbReference>
<feature type="region of interest" description="Disordered" evidence="2">
    <location>
        <begin position="1"/>
        <end position="209"/>
    </location>
</feature>
<dbReference type="STRING" id="13616.ENSMODP00000054419"/>
<dbReference type="PANTHER" id="PTHR13087:SF0">
    <property type="entry name" value="NFKB ACTIVATING PROTEIN LIKE"/>
    <property type="match status" value="1"/>
</dbReference>
<feature type="compositionally biased region" description="Gly residues" evidence="2">
    <location>
        <begin position="199"/>
        <end position="209"/>
    </location>
</feature>
<dbReference type="Pfam" id="PF06047">
    <property type="entry name" value="Nkap_C"/>
    <property type="match status" value="1"/>
</dbReference>
<dbReference type="AlphaFoldDB" id="A0A5F8H4F5"/>
<reference evidence="4 5" key="1">
    <citation type="journal article" date="2007" name="Nature">
        <title>Genome of the marsupial Monodelphis domestica reveals innovation in non-coding sequences.</title>
        <authorList>
            <person name="Mikkelsen T.S."/>
            <person name="Wakefield M.J."/>
            <person name="Aken B."/>
            <person name="Amemiya C.T."/>
            <person name="Chang J.L."/>
            <person name="Duke S."/>
            <person name="Garber M."/>
            <person name="Gentles A.J."/>
            <person name="Goodstadt L."/>
            <person name="Heger A."/>
            <person name="Jurka J."/>
            <person name="Kamal M."/>
            <person name="Mauceli E."/>
            <person name="Searle S.M."/>
            <person name="Sharpe T."/>
            <person name="Baker M.L."/>
            <person name="Batzer M.A."/>
            <person name="Benos P.V."/>
            <person name="Belov K."/>
            <person name="Clamp M."/>
            <person name="Cook A."/>
            <person name="Cuff J."/>
            <person name="Das R."/>
            <person name="Davidow L."/>
            <person name="Deakin J.E."/>
            <person name="Fazzari M.J."/>
            <person name="Glass J.L."/>
            <person name="Grabherr M."/>
            <person name="Greally J.M."/>
            <person name="Gu W."/>
            <person name="Hore T.A."/>
            <person name="Huttley G.A."/>
            <person name="Kleber M."/>
            <person name="Jirtle R.L."/>
            <person name="Koina E."/>
            <person name="Lee J.T."/>
            <person name="Mahony S."/>
            <person name="Marra M.A."/>
            <person name="Miller R.D."/>
            <person name="Nicholls R.D."/>
            <person name="Oda M."/>
            <person name="Papenfuss A.T."/>
            <person name="Parra Z.E."/>
            <person name="Pollock D.D."/>
            <person name="Ray D.A."/>
            <person name="Schein J.E."/>
            <person name="Speed T.P."/>
            <person name="Thompson K."/>
            <person name="VandeBerg J.L."/>
            <person name="Wade C.M."/>
            <person name="Walker J.A."/>
            <person name="Waters P.D."/>
            <person name="Webber C."/>
            <person name="Weidman J.R."/>
            <person name="Xie X."/>
            <person name="Zody M.C."/>
            <person name="Baldwin J."/>
            <person name="Abdouelleil A."/>
            <person name="Abdulkadir J."/>
            <person name="Abebe A."/>
            <person name="Abera B."/>
            <person name="Abreu J."/>
            <person name="Acer S.C."/>
            <person name="Aftuck L."/>
            <person name="Alexander A."/>
            <person name="An P."/>
            <person name="Anderson E."/>
            <person name="Anderson S."/>
            <person name="Arachi H."/>
            <person name="Azer M."/>
            <person name="Bachantsang P."/>
            <person name="Barry A."/>
            <person name="Bayul T."/>
            <person name="Berlin A."/>
            <person name="Bessette D."/>
            <person name="Bloom T."/>
            <person name="Bloom T."/>
            <person name="Boguslavskiy L."/>
            <person name="Bonnet C."/>
            <person name="Boukhgalter B."/>
            <person name="Bourzgui I."/>
            <person name="Brown A."/>
            <person name="Cahill P."/>
            <person name="Channer S."/>
            <person name="Cheshatsang Y."/>
            <person name="Chuda L."/>
            <person name="Citroen M."/>
            <person name="Collymore A."/>
            <person name="Cooke P."/>
            <person name="Costello M."/>
            <person name="D'Aco K."/>
            <person name="Daza R."/>
            <person name="De Haan G."/>
            <person name="DeGray S."/>
            <person name="DeMaso C."/>
            <person name="Dhargay N."/>
            <person name="Dooley K."/>
            <person name="Dooley E."/>
            <person name="Doricent M."/>
            <person name="Dorje P."/>
            <person name="Dorjee K."/>
            <person name="Dupes A."/>
            <person name="Elong R."/>
            <person name="Falk J."/>
            <person name="Farina A."/>
            <person name="Faro S."/>
            <person name="Ferguson D."/>
            <person name="Fisher S."/>
            <person name="Foley C.D."/>
            <person name="Franke A."/>
            <person name="Friedrich D."/>
            <person name="Gadbois L."/>
            <person name="Gearin G."/>
            <person name="Gearin C.R."/>
            <person name="Giannoukos G."/>
            <person name="Goode T."/>
            <person name="Graham J."/>
            <person name="Grandbois E."/>
            <person name="Grewal S."/>
            <person name="Gyaltsen K."/>
            <person name="Hafez N."/>
            <person name="Hagos B."/>
            <person name="Hall J."/>
            <person name="Henson C."/>
            <person name="Hollinger A."/>
            <person name="Honan T."/>
            <person name="Huard M.D."/>
            <person name="Hughes L."/>
            <person name="Hurhula B."/>
            <person name="Husby M.E."/>
            <person name="Kamat A."/>
            <person name="Kanga B."/>
            <person name="Kashin S."/>
            <person name="Khazanovich D."/>
            <person name="Kisner P."/>
            <person name="Lance K."/>
            <person name="Lara M."/>
            <person name="Lee W."/>
            <person name="Lennon N."/>
            <person name="Letendre F."/>
            <person name="LeVine R."/>
            <person name="Lipovsky A."/>
            <person name="Liu X."/>
            <person name="Liu J."/>
            <person name="Liu S."/>
            <person name="Lokyitsang T."/>
            <person name="Lokyitsang Y."/>
            <person name="Lubonja R."/>
            <person name="Lui A."/>
            <person name="MacDonald P."/>
            <person name="Magnisalis V."/>
            <person name="Maru K."/>
            <person name="Matthews C."/>
            <person name="McCusker W."/>
            <person name="McDonough S."/>
            <person name="Mehta T."/>
            <person name="Meldrim J."/>
            <person name="Meneus L."/>
            <person name="Mihai O."/>
            <person name="Mihalev A."/>
            <person name="Mihova T."/>
            <person name="Mittelman R."/>
            <person name="Mlenga V."/>
            <person name="Montmayeur A."/>
            <person name="Mulrain L."/>
            <person name="Navidi A."/>
            <person name="Naylor J."/>
            <person name="Negash T."/>
            <person name="Nguyen T."/>
            <person name="Nguyen N."/>
            <person name="Nicol R."/>
            <person name="Norbu C."/>
            <person name="Norbu N."/>
            <person name="Novod N."/>
            <person name="O'Neill B."/>
            <person name="Osman S."/>
            <person name="Markiewicz E."/>
            <person name="Oyono O.L."/>
            <person name="Patti C."/>
            <person name="Phunkhang P."/>
            <person name="Pierre F."/>
            <person name="Priest M."/>
            <person name="Raghuraman S."/>
            <person name="Rege F."/>
            <person name="Reyes R."/>
            <person name="Rise C."/>
            <person name="Rogov P."/>
            <person name="Ross K."/>
            <person name="Ryan E."/>
            <person name="Settipalli S."/>
            <person name="Shea T."/>
            <person name="Sherpa N."/>
            <person name="Shi L."/>
            <person name="Shih D."/>
            <person name="Sparrow T."/>
            <person name="Spaulding J."/>
            <person name="Stalker J."/>
            <person name="Stange-Thomann N."/>
            <person name="Stavropoulos S."/>
            <person name="Stone C."/>
            <person name="Strader C."/>
            <person name="Tesfaye S."/>
            <person name="Thomson T."/>
            <person name="Thoulutsang Y."/>
            <person name="Thoulutsang D."/>
            <person name="Topham K."/>
            <person name="Topping I."/>
            <person name="Tsamla T."/>
            <person name="Vassiliev H."/>
            <person name="Vo A."/>
            <person name="Wangchuk T."/>
            <person name="Wangdi T."/>
            <person name="Weiand M."/>
            <person name="Wilkinson J."/>
            <person name="Wilson A."/>
            <person name="Yadav S."/>
            <person name="Young G."/>
            <person name="Yu Q."/>
            <person name="Zembek L."/>
            <person name="Zhong D."/>
            <person name="Zimmer A."/>
            <person name="Zwirko Z."/>
            <person name="Jaffe D.B."/>
            <person name="Alvarez P."/>
            <person name="Brockman W."/>
            <person name="Butler J."/>
            <person name="Chin C."/>
            <person name="Gnerre S."/>
            <person name="MacCallum I."/>
            <person name="Graves J.A."/>
            <person name="Ponting C.P."/>
            <person name="Breen M."/>
            <person name="Samollow P.B."/>
            <person name="Lander E.S."/>
            <person name="Lindblad-Toh K."/>
        </authorList>
    </citation>
    <scope>NUCLEOTIDE SEQUENCE [LARGE SCALE GENOMIC DNA]</scope>
</reference>
<feature type="compositionally biased region" description="Acidic residues" evidence="2">
    <location>
        <begin position="302"/>
        <end position="313"/>
    </location>
</feature>
<dbReference type="PANTHER" id="PTHR13087">
    <property type="entry name" value="NF-KAPPA B ACTIVATING PROTEIN"/>
    <property type="match status" value="1"/>
</dbReference>
<evidence type="ECO:0000256" key="1">
    <source>
        <dbReference type="ARBA" id="ARBA00009313"/>
    </source>
</evidence>
<feature type="region of interest" description="Disordered" evidence="2">
    <location>
        <begin position="280"/>
        <end position="450"/>
    </location>
</feature>
<feature type="compositionally biased region" description="Pro residues" evidence="2">
    <location>
        <begin position="159"/>
        <end position="175"/>
    </location>
</feature>
<evidence type="ECO:0000313" key="4">
    <source>
        <dbReference type="Ensembl" id="ENSMODP00000054419.1"/>
    </source>
</evidence>
<proteinExistence type="inferred from homology"/>